<name>A0A178IFC9_9BACT</name>
<sequence>MRIRSFQGLRPSPAQAAQVACVPYDVINSQEAARLAEGNPLSLLHVIRPEIDLPAGIDLHSDPVYAKAVENFRAFQEKGILQREPGRCIYLYKLRMGAHEQTGVVAVFHTDDYNRDIIKKHEKPRRDKEDDRTRITHELSANPEPVFLTYRDSSEIDALADAAVKQAPLFDFTAPDGIQHTVWRVAGGADFEHAFAKIPVAYVADGHHRSASAARVGRERREANPAHTGEEDYNWFLATIFPASQLQVLPYNRLVLDLNGLASEAFLKKVRAVFTVTESASDKPAAPAHVNMYLGGKWFGLAWQTDPAADPVSQLDVSVLQEKLLAPVLGIDDPRTSKRIDFVGGIRGTGELVKRVDGGEAAVAFSMYPVTVDQLMAIADAGQIMPPKSTWFEPKLRSGLFVHTF</sequence>
<dbReference type="EMBL" id="LRRQ01000125">
    <property type="protein sequence ID" value="OAM88700.1"/>
    <property type="molecule type" value="Genomic_DNA"/>
</dbReference>
<keyword evidence="2" id="KW-1185">Reference proteome</keyword>
<dbReference type="OrthoDB" id="9781616at2"/>
<dbReference type="RefSeq" id="WP_068771277.1">
    <property type="nucleotide sequence ID" value="NZ_KV441841.1"/>
</dbReference>
<accession>A0A178IFC9</accession>
<organism evidence="1 2">
    <name type="scientific">Termitidicoccus mucosus</name>
    <dbReference type="NCBI Taxonomy" id="1184151"/>
    <lineage>
        <taxon>Bacteria</taxon>
        <taxon>Pseudomonadati</taxon>
        <taxon>Verrucomicrobiota</taxon>
        <taxon>Opitutia</taxon>
        <taxon>Opitutales</taxon>
        <taxon>Opitutaceae</taxon>
        <taxon>Termitidicoccus</taxon>
    </lineage>
</organism>
<proteinExistence type="predicted"/>
<dbReference type="PANTHER" id="PTHR36454:SF1">
    <property type="entry name" value="DUF1015 DOMAIN-CONTAINING PROTEIN"/>
    <property type="match status" value="1"/>
</dbReference>
<dbReference type="Proteomes" id="UP000078486">
    <property type="component" value="Unassembled WGS sequence"/>
</dbReference>
<dbReference type="AlphaFoldDB" id="A0A178IFC9"/>
<reference evidence="1 2" key="1">
    <citation type="submission" date="2016-01" db="EMBL/GenBank/DDBJ databases">
        <title>High potential of lignocellulose degradation of a new Verrucomicrobia species.</title>
        <authorList>
            <person name="Wang Y."/>
            <person name="Shi Y."/>
            <person name="Qiu Z."/>
            <person name="Liu S."/>
            <person name="Yang H."/>
        </authorList>
    </citation>
    <scope>NUCLEOTIDE SEQUENCE [LARGE SCALE GENOMIC DNA]</scope>
    <source>
        <strain evidence="1 2">TSB47</strain>
    </source>
</reference>
<evidence type="ECO:0000313" key="1">
    <source>
        <dbReference type="EMBL" id="OAM88700.1"/>
    </source>
</evidence>
<dbReference type="Pfam" id="PF06245">
    <property type="entry name" value="DUF1015"/>
    <property type="match status" value="1"/>
</dbReference>
<evidence type="ECO:0008006" key="3">
    <source>
        <dbReference type="Google" id="ProtNLM"/>
    </source>
</evidence>
<dbReference type="InterPro" id="IPR008323">
    <property type="entry name" value="UCP033563"/>
</dbReference>
<dbReference type="PIRSF" id="PIRSF033563">
    <property type="entry name" value="UCP033563"/>
    <property type="match status" value="1"/>
</dbReference>
<protein>
    <recommendedName>
        <fullName evidence="3">DUF1015 domain-containing protein</fullName>
    </recommendedName>
</protein>
<gene>
    <name evidence="1" type="ORF">AW736_15855</name>
</gene>
<comment type="caution">
    <text evidence="1">The sequence shown here is derived from an EMBL/GenBank/DDBJ whole genome shotgun (WGS) entry which is preliminary data.</text>
</comment>
<dbReference type="STRING" id="1184151.AW736_15855"/>
<dbReference type="PANTHER" id="PTHR36454">
    <property type="entry name" value="LMO2823 PROTEIN"/>
    <property type="match status" value="1"/>
</dbReference>
<evidence type="ECO:0000313" key="2">
    <source>
        <dbReference type="Proteomes" id="UP000078486"/>
    </source>
</evidence>